<keyword evidence="2" id="KW-1185">Reference proteome</keyword>
<dbReference type="Proteomes" id="UP000494106">
    <property type="component" value="Unassembled WGS sequence"/>
</dbReference>
<protein>
    <submittedName>
        <fullName evidence="1">Uncharacterized protein</fullName>
    </submittedName>
</protein>
<organism evidence="1 2">
    <name type="scientific">Arctia plantaginis</name>
    <name type="common">Wood tiger moth</name>
    <name type="synonym">Phalaena plantaginis</name>
    <dbReference type="NCBI Taxonomy" id="874455"/>
    <lineage>
        <taxon>Eukaryota</taxon>
        <taxon>Metazoa</taxon>
        <taxon>Ecdysozoa</taxon>
        <taxon>Arthropoda</taxon>
        <taxon>Hexapoda</taxon>
        <taxon>Insecta</taxon>
        <taxon>Pterygota</taxon>
        <taxon>Neoptera</taxon>
        <taxon>Endopterygota</taxon>
        <taxon>Lepidoptera</taxon>
        <taxon>Glossata</taxon>
        <taxon>Ditrysia</taxon>
        <taxon>Noctuoidea</taxon>
        <taxon>Erebidae</taxon>
        <taxon>Arctiinae</taxon>
        <taxon>Arctia</taxon>
    </lineage>
</organism>
<dbReference type="AlphaFoldDB" id="A0A8S1B0S7"/>
<evidence type="ECO:0000313" key="1">
    <source>
        <dbReference type="EMBL" id="CAB3252790.1"/>
    </source>
</evidence>
<sequence length="461" mass="52068">MLGRMSGSFARACSSGYKALRNLSEDSITENCSLQIIGFKSWYRQKRGLIDGLGSVVKSITGNLDQNDAIKYDNELKAIQSALNNNKSNRKRTISLMQDFMKENENNLKHIKTNQESIAIAINRYSKQRTDIETNDLTVSSIFNEIEISCQQLYDRLETLENAVTFSHLSKMHASIDPTFLIEELNFIQNEINGKLPFDPNLNSIHFWEKAIIVKANIPIVAEQSYNLLHLYSIPNNNDTILIPKSPILILGNDEFALPHEPCTEIAEDNIICKHLFFFFPCGNPLGYHLSVACRKSGEDLLARIGEAHTLKAITLSITTRAIRFGLAHLSFIAVSYHEIAVPSVYAQYRVFLSVLEAKLEKLKHDYPIAARDTELAYNYRVNSDLLHVAQTVVVAPEPMKRVINAVGILQYDEGVYIPTVAREATDDRGRFVPCAESILYSYASTWNGRNYYIQPIASHN</sequence>
<dbReference type="EMBL" id="CADEBC010000558">
    <property type="protein sequence ID" value="CAB3252790.1"/>
    <property type="molecule type" value="Genomic_DNA"/>
</dbReference>
<comment type="caution">
    <text evidence="1">The sequence shown here is derived from an EMBL/GenBank/DDBJ whole genome shotgun (WGS) entry which is preliminary data.</text>
</comment>
<gene>
    <name evidence="1" type="ORF">APLA_LOCUS13709</name>
</gene>
<name>A0A8S1B0S7_ARCPL</name>
<reference evidence="1 2" key="1">
    <citation type="submission" date="2020-04" db="EMBL/GenBank/DDBJ databases">
        <authorList>
            <person name="Wallbank WR R."/>
            <person name="Pardo Diaz C."/>
            <person name="Kozak K."/>
            <person name="Martin S."/>
            <person name="Jiggins C."/>
            <person name="Moest M."/>
            <person name="Warren A I."/>
            <person name="Byers J.R.P. K."/>
            <person name="Montejo-Kovacevich G."/>
            <person name="Yen C E."/>
        </authorList>
    </citation>
    <scope>NUCLEOTIDE SEQUENCE [LARGE SCALE GENOMIC DNA]</scope>
</reference>
<evidence type="ECO:0000313" key="2">
    <source>
        <dbReference type="Proteomes" id="UP000494106"/>
    </source>
</evidence>
<dbReference type="Pfam" id="PF12259">
    <property type="entry name" value="Baculo_F"/>
    <property type="match status" value="1"/>
</dbReference>
<dbReference type="InterPro" id="IPR022048">
    <property type="entry name" value="Envelope_fusion-like"/>
</dbReference>
<dbReference type="OrthoDB" id="7477382at2759"/>
<proteinExistence type="predicted"/>
<accession>A0A8S1B0S7</accession>